<comment type="caution">
    <text evidence="1">The sequence shown here is derived from an EMBL/GenBank/DDBJ whole genome shotgun (WGS) entry which is preliminary data.</text>
</comment>
<keyword evidence="1" id="KW-0378">Hydrolase</keyword>
<proteinExistence type="predicted"/>
<gene>
    <name evidence="1" type="ORF">F4821DRAFT_158739</name>
</gene>
<dbReference type="EMBL" id="MU394284">
    <property type="protein sequence ID" value="KAI6092174.1"/>
    <property type="molecule type" value="Genomic_DNA"/>
</dbReference>
<evidence type="ECO:0000313" key="1">
    <source>
        <dbReference type="EMBL" id="KAI6092174.1"/>
    </source>
</evidence>
<accession>A0ACC0DHM2</accession>
<reference evidence="1 2" key="1">
    <citation type="journal article" date="2022" name="New Phytol.">
        <title>Ecological generalism drives hyperdiversity of secondary metabolite gene clusters in xylarialean endophytes.</title>
        <authorList>
            <person name="Franco M.E.E."/>
            <person name="Wisecaver J.H."/>
            <person name="Arnold A.E."/>
            <person name="Ju Y.M."/>
            <person name="Slot J.C."/>
            <person name="Ahrendt S."/>
            <person name="Moore L.P."/>
            <person name="Eastman K.E."/>
            <person name="Scott K."/>
            <person name="Konkel Z."/>
            <person name="Mondo S.J."/>
            <person name="Kuo A."/>
            <person name="Hayes R.D."/>
            <person name="Haridas S."/>
            <person name="Andreopoulos B."/>
            <person name="Riley R."/>
            <person name="LaButti K."/>
            <person name="Pangilinan J."/>
            <person name="Lipzen A."/>
            <person name="Amirebrahimi M."/>
            <person name="Yan J."/>
            <person name="Adam C."/>
            <person name="Keymanesh K."/>
            <person name="Ng V."/>
            <person name="Louie K."/>
            <person name="Northen T."/>
            <person name="Drula E."/>
            <person name="Henrissat B."/>
            <person name="Hsieh H.M."/>
            <person name="Youens-Clark K."/>
            <person name="Lutzoni F."/>
            <person name="Miadlikowska J."/>
            <person name="Eastwood D.C."/>
            <person name="Hamelin R.C."/>
            <person name="Grigoriev I.V."/>
            <person name="U'Ren J.M."/>
        </authorList>
    </citation>
    <scope>NUCLEOTIDE SEQUENCE [LARGE SCALE GENOMIC DNA]</scope>
    <source>
        <strain evidence="1 2">ER1909</strain>
    </source>
</reference>
<keyword evidence="2" id="KW-1185">Reference proteome</keyword>
<organism evidence="1 2">
    <name type="scientific">Hypoxylon rubiginosum</name>
    <dbReference type="NCBI Taxonomy" id="110542"/>
    <lineage>
        <taxon>Eukaryota</taxon>
        <taxon>Fungi</taxon>
        <taxon>Dikarya</taxon>
        <taxon>Ascomycota</taxon>
        <taxon>Pezizomycotina</taxon>
        <taxon>Sordariomycetes</taxon>
        <taxon>Xylariomycetidae</taxon>
        <taxon>Xylariales</taxon>
        <taxon>Hypoxylaceae</taxon>
        <taxon>Hypoxylon</taxon>
    </lineage>
</organism>
<protein>
    <submittedName>
        <fullName evidence="1">P-loop containing nucleoside triphosphate hydrolase protein</fullName>
    </submittedName>
</protein>
<evidence type="ECO:0000313" key="2">
    <source>
        <dbReference type="Proteomes" id="UP001497680"/>
    </source>
</evidence>
<dbReference type="Proteomes" id="UP001497680">
    <property type="component" value="Unassembled WGS sequence"/>
</dbReference>
<name>A0ACC0DHM2_9PEZI</name>
<sequence>MDSMIFTEEEIRYYKALLSWEPRDEEDEDDIREKSRSLEIPAGQFMFLVLGSKGCGKTSILERFCHGTFAGESRPPDTDSDEEGRGYRHKMRVEDQVYILDALELPPEHLSNEDRFQQAVQITEATILMYDVRSRASFDLVQTVYHLINDMVEETRAYGFILVGNNSDCDDEEREVSWIEGNKLAGSFKPACVFLETSAKTGENVSKLFPRLGEEVLKLRWLNHQRREQAEKLSAVTLEEDAVDKASPIKRLAKWKSWAQPWLRRRLGERKISSPY</sequence>